<dbReference type="Gene3D" id="1.10.10.60">
    <property type="entry name" value="Homeodomain-like"/>
    <property type="match status" value="1"/>
</dbReference>
<dbReference type="Pfam" id="PF01527">
    <property type="entry name" value="HTH_Tnp_1"/>
    <property type="match status" value="1"/>
</dbReference>
<dbReference type="SUPFAM" id="SSF53098">
    <property type="entry name" value="Ribonuclease H-like"/>
    <property type="match status" value="1"/>
</dbReference>
<dbReference type="InterPro" id="IPR036397">
    <property type="entry name" value="RNaseH_sf"/>
</dbReference>
<dbReference type="SUPFAM" id="SSF46689">
    <property type="entry name" value="Homeodomain-like"/>
    <property type="match status" value="1"/>
</dbReference>
<accession>A0ABS7XQ05</accession>
<gene>
    <name evidence="3" type="ORF">LB452_13400</name>
</gene>
<reference evidence="4" key="1">
    <citation type="submission" date="2023-07" db="EMBL/GenBank/DDBJ databases">
        <title>Novel species isolated from saline lakes on Tibetan Plateau.</title>
        <authorList>
            <person name="Lu H."/>
        </authorList>
    </citation>
    <scope>NUCLEOTIDE SEQUENCE [LARGE SCALE GENOMIC DNA]</scope>
    <source>
        <strain evidence="4">CAK8W</strain>
    </source>
</reference>
<evidence type="ECO:0000259" key="2">
    <source>
        <dbReference type="PROSITE" id="PS50994"/>
    </source>
</evidence>
<keyword evidence="4" id="KW-1185">Reference proteome</keyword>
<dbReference type="RefSeq" id="WP_224462244.1">
    <property type="nucleotide sequence ID" value="NZ_JAIQZE010000025.1"/>
</dbReference>
<dbReference type="NCBIfam" id="NF033516">
    <property type="entry name" value="transpos_IS3"/>
    <property type="match status" value="1"/>
</dbReference>
<dbReference type="InterPro" id="IPR001584">
    <property type="entry name" value="Integrase_cat-core"/>
</dbReference>
<feature type="coiled-coil region" evidence="1">
    <location>
        <begin position="49"/>
        <end position="76"/>
    </location>
</feature>
<sequence length="363" mass="43070">MRRSKFSPQQIAKILKEFDTGKSVDQITREHGVSTSTFYKWRSRYAGMNSKELKRLKELEEENARLKQMYASLALDHQMAKEIIEKKPLKPSKKREIAKELIHYGISRACRVLKMSKSVFYYKALPKDDIEIEQALKQKAKEHSEEGFWKAYSRLRAEGKPWNHKCMHRVYVALGLPLRRKAKKRLPARVKETLEVPNELNHTWSIDFVTDVLENKRRFRAFNIIDDYNREILHIEIDFSLTSSRVIWVLNHLINKRNKPKRIRMDNGPEFIAKIALEWSQMHEIEFKYIQPGKPTQNAFIERFNGSYRRGVLNKYIFEDINQVREQTQIWMNDYNHHRPHDGLNKMSPVEYAKLNSLGASPK</sequence>
<evidence type="ECO:0000313" key="3">
    <source>
        <dbReference type="EMBL" id="MBZ9779916.1"/>
    </source>
</evidence>
<comment type="caution">
    <text evidence="3">The sequence shown here is derived from an EMBL/GenBank/DDBJ whole genome shotgun (WGS) entry which is preliminary data.</text>
</comment>
<dbReference type="InterPro" id="IPR009057">
    <property type="entry name" value="Homeodomain-like_sf"/>
</dbReference>
<dbReference type="EMBL" id="JAIQZE010000025">
    <property type="protein sequence ID" value="MBZ9779916.1"/>
    <property type="molecule type" value="Genomic_DNA"/>
</dbReference>
<protein>
    <submittedName>
        <fullName evidence="3">IS3 family transposase</fullName>
    </submittedName>
</protein>
<feature type="domain" description="Integrase catalytic" evidence="2">
    <location>
        <begin position="193"/>
        <end position="357"/>
    </location>
</feature>
<name>A0ABS7XQ05_9FLAO</name>
<dbReference type="PANTHER" id="PTHR47515:SF2">
    <property type="entry name" value="INTEGRASE CORE DOMAIN PROTEIN"/>
    <property type="match status" value="1"/>
</dbReference>
<proteinExistence type="predicted"/>
<dbReference type="Gene3D" id="3.30.420.10">
    <property type="entry name" value="Ribonuclease H-like superfamily/Ribonuclease H"/>
    <property type="match status" value="1"/>
</dbReference>
<dbReference type="PANTHER" id="PTHR47515">
    <property type="entry name" value="LOW CALCIUM RESPONSE LOCUS PROTEIN T"/>
    <property type="match status" value="1"/>
</dbReference>
<dbReference type="InterPro" id="IPR002514">
    <property type="entry name" value="Transposase_8"/>
</dbReference>
<dbReference type="InterPro" id="IPR048020">
    <property type="entry name" value="Transpos_IS3"/>
</dbReference>
<dbReference type="PROSITE" id="PS50994">
    <property type="entry name" value="INTEGRASE"/>
    <property type="match status" value="1"/>
</dbReference>
<evidence type="ECO:0000256" key="1">
    <source>
        <dbReference type="SAM" id="Coils"/>
    </source>
</evidence>
<keyword evidence="1" id="KW-0175">Coiled coil</keyword>
<dbReference type="Proteomes" id="UP001199314">
    <property type="component" value="Unassembled WGS sequence"/>
</dbReference>
<dbReference type="Pfam" id="PF13683">
    <property type="entry name" value="rve_3"/>
    <property type="match status" value="1"/>
</dbReference>
<evidence type="ECO:0000313" key="4">
    <source>
        <dbReference type="Proteomes" id="UP001199314"/>
    </source>
</evidence>
<organism evidence="3 4">
    <name type="scientific">Psychroflexus longus</name>
    <dbReference type="NCBI Taxonomy" id="2873596"/>
    <lineage>
        <taxon>Bacteria</taxon>
        <taxon>Pseudomonadati</taxon>
        <taxon>Bacteroidota</taxon>
        <taxon>Flavobacteriia</taxon>
        <taxon>Flavobacteriales</taxon>
        <taxon>Flavobacteriaceae</taxon>
        <taxon>Psychroflexus</taxon>
    </lineage>
</organism>
<dbReference type="InterPro" id="IPR012337">
    <property type="entry name" value="RNaseH-like_sf"/>
</dbReference>